<gene>
    <name evidence="1" type="ORF">AYL99_03485</name>
</gene>
<dbReference type="RefSeq" id="XP_018694651.1">
    <property type="nucleotide sequence ID" value="XM_018835001.1"/>
</dbReference>
<accession>A0A178ZN81</accession>
<dbReference type="AlphaFoldDB" id="A0A178ZN81"/>
<dbReference type="OrthoDB" id="3830579at2759"/>
<reference evidence="1 2" key="1">
    <citation type="submission" date="2016-04" db="EMBL/GenBank/DDBJ databases">
        <title>Draft genome of Fonsecaea erecta CBS 125763.</title>
        <authorList>
            <person name="Weiss V.A."/>
            <person name="Vicente V.A."/>
            <person name="Raittz R.T."/>
            <person name="Moreno L.F."/>
            <person name="De Souza E.M."/>
            <person name="Pedrosa F.O."/>
            <person name="Steffens M.B."/>
            <person name="Faoro H."/>
            <person name="Tadra-Sfeir M.Z."/>
            <person name="Najafzadeh M.J."/>
            <person name="Felipe M.S."/>
            <person name="Teixeira M."/>
            <person name="Sun J."/>
            <person name="Xi L."/>
            <person name="Gomes R."/>
            <person name="De Azevedo C.M."/>
            <person name="Salgado C.G."/>
            <person name="Da Silva M.B."/>
            <person name="Nascimento M.F."/>
            <person name="Queiroz-Telles F."/>
            <person name="Attili D.S."/>
            <person name="Gorbushina A."/>
        </authorList>
    </citation>
    <scope>NUCLEOTIDE SEQUENCE [LARGE SCALE GENOMIC DNA]</scope>
    <source>
        <strain evidence="1 2">CBS 125763</strain>
    </source>
</reference>
<evidence type="ECO:0000313" key="1">
    <source>
        <dbReference type="EMBL" id="OAP61284.1"/>
    </source>
</evidence>
<dbReference type="EMBL" id="LVYI01000003">
    <property type="protein sequence ID" value="OAP61284.1"/>
    <property type="molecule type" value="Genomic_DNA"/>
</dbReference>
<protein>
    <submittedName>
        <fullName evidence="1">Uncharacterized protein</fullName>
    </submittedName>
</protein>
<proteinExistence type="predicted"/>
<sequence length="173" mass="18758">MSFSTDFDTCSHQKAWAASDTGHKVKDDISVLASGSIYEDVVLFPEDPLPTTKGNVVELVSWNHPVGGQNRCGREKRVAEGSKHFQKAVSSEVPEADGGLVAGWAQVSFDHGGVKSRRCTSPIGWKSADVHYKCKETRPLLDNIQWLVENNGSGVEVVHYAYGKSLNAAGTNL</sequence>
<dbReference type="Proteomes" id="UP000078343">
    <property type="component" value="Unassembled WGS sequence"/>
</dbReference>
<dbReference type="GeneID" id="30007655"/>
<comment type="caution">
    <text evidence="1">The sequence shown here is derived from an EMBL/GenBank/DDBJ whole genome shotgun (WGS) entry which is preliminary data.</text>
</comment>
<keyword evidence="2" id="KW-1185">Reference proteome</keyword>
<name>A0A178ZN81_9EURO</name>
<evidence type="ECO:0000313" key="2">
    <source>
        <dbReference type="Proteomes" id="UP000078343"/>
    </source>
</evidence>
<organism evidence="1 2">
    <name type="scientific">Fonsecaea erecta</name>
    <dbReference type="NCBI Taxonomy" id="1367422"/>
    <lineage>
        <taxon>Eukaryota</taxon>
        <taxon>Fungi</taxon>
        <taxon>Dikarya</taxon>
        <taxon>Ascomycota</taxon>
        <taxon>Pezizomycotina</taxon>
        <taxon>Eurotiomycetes</taxon>
        <taxon>Chaetothyriomycetidae</taxon>
        <taxon>Chaetothyriales</taxon>
        <taxon>Herpotrichiellaceae</taxon>
        <taxon>Fonsecaea</taxon>
    </lineage>
</organism>